<name>A0A4U0SIF8_9ACTN</name>
<dbReference type="EMBL" id="SUMC01000021">
    <property type="protein sequence ID" value="TKA09510.1"/>
    <property type="molecule type" value="Genomic_DNA"/>
</dbReference>
<dbReference type="Proteomes" id="UP000305778">
    <property type="component" value="Unassembled WGS sequence"/>
</dbReference>
<reference evidence="1 2" key="1">
    <citation type="submission" date="2019-04" db="EMBL/GenBank/DDBJ databases">
        <title>Streptomyces oryziradicis sp. nov., a novel actinomycete isolated from rhizosphere soil of rice (Oryza sativa L.).</title>
        <authorList>
            <person name="Li C."/>
        </authorList>
    </citation>
    <scope>NUCLEOTIDE SEQUENCE [LARGE SCALE GENOMIC DNA]</scope>
    <source>
        <strain evidence="1 2">NEAU-C40</strain>
    </source>
</reference>
<proteinExistence type="predicted"/>
<sequence>MAGERELRLKAGFALARALGDKATRKVFDDNGYKSEQVVIALESDTVEEVFRRIERYAPPVVVAIYWPDEDRFGFTALAPTEPIASYVPSRDDVGGASTIGMLYTHVDRQTNANFRFRLTWGQPSMKVVANFAVPA</sequence>
<protein>
    <submittedName>
        <fullName evidence="1">Uncharacterized protein</fullName>
    </submittedName>
</protein>
<dbReference type="AlphaFoldDB" id="A0A4U0SIF8"/>
<evidence type="ECO:0000313" key="2">
    <source>
        <dbReference type="Proteomes" id="UP000305778"/>
    </source>
</evidence>
<keyword evidence="2" id="KW-1185">Reference proteome</keyword>
<dbReference type="RefSeq" id="WP_136725639.1">
    <property type="nucleotide sequence ID" value="NZ_SUMC01000021.1"/>
</dbReference>
<comment type="caution">
    <text evidence="1">The sequence shown here is derived from an EMBL/GenBank/DDBJ whole genome shotgun (WGS) entry which is preliminary data.</text>
</comment>
<accession>A0A4U0SIF8</accession>
<organism evidence="1 2">
    <name type="scientific">Actinacidiphila oryziradicis</name>
    <dbReference type="NCBI Taxonomy" id="2571141"/>
    <lineage>
        <taxon>Bacteria</taxon>
        <taxon>Bacillati</taxon>
        <taxon>Actinomycetota</taxon>
        <taxon>Actinomycetes</taxon>
        <taxon>Kitasatosporales</taxon>
        <taxon>Streptomycetaceae</taxon>
        <taxon>Actinacidiphila</taxon>
    </lineage>
</organism>
<dbReference type="OrthoDB" id="4243544at2"/>
<gene>
    <name evidence="1" type="ORF">FCI23_21945</name>
</gene>
<evidence type="ECO:0000313" key="1">
    <source>
        <dbReference type="EMBL" id="TKA09510.1"/>
    </source>
</evidence>